<evidence type="ECO:0000313" key="9">
    <source>
        <dbReference type="EMBL" id="KAB8038854.1"/>
    </source>
</evidence>
<dbReference type="SUPFAM" id="SSF53822">
    <property type="entry name" value="Periplasmic binding protein-like I"/>
    <property type="match status" value="1"/>
</dbReference>
<proteinExistence type="inferred from homology"/>
<protein>
    <submittedName>
        <fullName evidence="9">BMP family ABC transporter substrate-binding protein</fullName>
    </submittedName>
</protein>
<evidence type="ECO:0000256" key="4">
    <source>
        <dbReference type="ARBA" id="ARBA00022729"/>
    </source>
</evidence>
<dbReference type="CDD" id="cd06354">
    <property type="entry name" value="PBP1_PrnA-like"/>
    <property type="match status" value="1"/>
</dbReference>
<dbReference type="PANTHER" id="PTHR34296:SF2">
    <property type="entry name" value="ABC TRANSPORTER GUANOSINE-BINDING PROTEIN NUPN"/>
    <property type="match status" value="1"/>
</dbReference>
<keyword evidence="5" id="KW-0472">Membrane</keyword>
<accession>A0A6N6VUE5</accession>
<dbReference type="AlphaFoldDB" id="A0A6N6VUE5"/>
<dbReference type="EMBL" id="WFLM01000003">
    <property type="protein sequence ID" value="KAB8038854.1"/>
    <property type="molecule type" value="Genomic_DNA"/>
</dbReference>
<name>A0A6N6VUE5_9BACT</name>
<keyword evidence="6" id="KW-0449">Lipoprotein</keyword>
<dbReference type="InterPro" id="IPR050957">
    <property type="entry name" value="BMP_lipoprotein"/>
</dbReference>
<evidence type="ECO:0000259" key="8">
    <source>
        <dbReference type="Pfam" id="PF02608"/>
    </source>
</evidence>
<dbReference type="InterPro" id="IPR028082">
    <property type="entry name" value="Peripla_BP_I"/>
</dbReference>
<feature type="domain" description="ABC transporter substrate-binding protein PnrA-like" evidence="8">
    <location>
        <begin position="28"/>
        <end position="323"/>
    </location>
</feature>
<dbReference type="PANTHER" id="PTHR34296">
    <property type="entry name" value="TRANSCRIPTIONAL ACTIVATOR PROTEIN MED"/>
    <property type="match status" value="1"/>
</dbReference>
<reference evidence="9 10" key="1">
    <citation type="submission" date="2019-10" db="EMBL/GenBank/DDBJ databases">
        <title>New species of Slilvanegrellaceae.</title>
        <authorList>
            <person name="Pitt A."/>
            <person name="Hahn M.W."/>
        </authorList>
    </citation>
    <scope>NUCLEOTIDE SEQUENCE [LARGE SCALE GENOMIC DNA]</scope>
    <source>
        <strain evidence="9 10">SP-Ram-0.45-NSY-1</strain>
    </source>
</reference>
<evidence type="ECO:0000256" key="7">
    <source>
        <dbReference type="SAM" id="SignalP"/>
    </source>
</evidence>
<keyword evidence="4 7" id="KW-0732">Signal</keyword>
<evidence type="ECO:0000256" key="6">
    <source>
        <dbReference type="ARBA" id="ARBA00023288"/>
    </source>
</evidence>
<evidence type="ECO:0000256" key="1">
    <source>
        <dbReference type="ARBA" id="ARBA00004193"/>
    </source>
</evidence>
<dbReference type="Pfam" id="PF02608">
    <property type="entry name" value="Bmp"/>
    <property type="match status" value="1"/>
</dbReference>
<keyword evidence="10" id="KW-1185">Reference proteome</keyword>
<evidence type="ECO:0000256" key="2">
    <source>
        <dbReference type="ARBA" id="ARBA00008610"/>
    </source>
</evidence>
<sequence>MKNFLSSFYFLSLLPLSAFSNTEPKICMVLDKAGKDDHSFNQEAYNGFQKALKSLPISKESKIIEAKDENHLNQTVRSFVKGKCSIIFAVGINNADTIKLISPQFPEQKFVVIDSNVSKKNVRSIVFKDEQGAFLMGAIAAIKSKTGSIGIIGGMNIPLIQKFETAYTAGAKYVNPKINVLIGYVGISVEAWNNPTKAQEIALSQFDQGADIIFHAAGGSGLGVFNAAEKANKKDTKKYAIGCDSNQNWIKPGMILTSMTKDIEKSVLDTIQNIIDNKFTTGLYTYEISNGGINWALDKYNKDLFTETEIIKINHIKNEIALNKIQTLSKEAKN</sequence>
<comment type="subcellular location">
    <subcellularLocation>
        <location evidence="1">Cell membrane</location>
        <topology evidence="1">Lipid-anchor</topology>
    </subcellularLocation>
</comment>
<comment type="similarity">
    <text evidence="2">Belongs to the BMP lipoprotein family.</text>
</comment>
<feature type="signal peptide" evidence="7">
    <location>
        <begin position="1"/>
        <end position="20"/>
    </location>
</feature>
<organism evidence="9 10">
    <name type="scientific">Silvanigrella paludirubra</name>
    <dbReference type="NCBI Taxonomy" id="2499159"/>
    <lineage>
        <taxon>Bacteria</taxon>
        <taxon>Pseudomonadati</taxon>
        <taxon>Bdellovibrionota</taxon>
        <taxon>Oligoflexia</taxon>
        <taxon>Silvanigrellales</taxon>
        <taxon>Silvanigrellaceae</taxon>
        <taxon>Silvanigrella</taxon>
    </lineage>
</organism>
<keyword evidence="3" id="KW-1003">Cell membrane</keyword>
<feature type="chain" id="PRO_5026664060" evidence="7">
    <location>
        <begin position="21"/>
        <end position="334"/>
    </location>
</feature>
<evidence type="ECO:0000313" key="10">
    <source>
        <dbReference type="Proteomes" id="UP000437748"/>
    </source>
</evidence>
<dbReference type="RefSeq" id="WP_153420247.1">
    <property type="nucleotide sequence ID" value="NZ_WFLM01000003.1"/>
</dbReference>
<dbReference type="Gene3D" id="3.40.50.2300">
    <property type="match status" value="2"/>
</dbReference>
<evidence type="ECO:0000256" key="5">
    <source>
        <dbReference type="ARBA" id="ARBA00023136"/>
    </source>
</evidence>
<dbReference type="InterPro" id="IPR003760">
    <property type="entry name" value="PnrA-like"/>
</dbReference>
<evidence type="ECO:0000256" key="3">
    <source>
        <dbReference type="ARBA" id="ARBA00022475"/>
    </source>
</evidence>
<dbReference type="GO" id="GO:0005886">
    <property type="term" value="C:plasma membrane"/>
    <property type="evidence" value="ECO:0007669"/>
    <property type="project" value="UniProtKB-SubCell"/>
</dbReference>
<dbReference type="OrthoDB" id="5298108at2"/>
<dbReference type="Proteomes" id="UP000437748">
    <property type="component" value="Unassembled WGS sequence"/>
</dbReference>
<gene>
    <name evidence="9" type="ORF">GCL60_08315</name>
</gene>
<comment type="caution">
    <text evidence="9">The sequence shown here is derived from an EMBL/GenBank/DDBJ whole genome shotgun (WGS) entry which is preliminary data.</text>
</comment>